<dbReference type="EMBL" id="LVYI01000003">
    <property type="protein sequence ID" value="OAP62132.1"/>
    <property type="molecule type" value="Genomic_DNA"/>
</dbReference>
<keyword evidence="4" id="KW-1185">Reference proteome</keyword>
<dbReference type="OrthoDB" id="273230at2759"/>
<sequence length="163" mass="18126">MMRTAASKSVRRTTGTLRSLRTPQPWRTISSCLLRPNQNSRGIPSTPSRFPNPHQISASFHSSSPRCAQSPTADALMENLNDLYATAKDEFEIAAEETEKKTVYAADDREAAADALKMLQEAFQKALKETSPEVSKEIQGRVGPRIRELENAVKAMEEMAMED</sequence>
<evidence type="ECO:0000256" key="2">
    <source>
        <dbReference type="SAM" id="MobiDB-lite"/>
    </source>
</evidence>
<dbReference type="RefSeq" id="XP_018695499.1">
    <property type="nucleotide sequence ID" value="XM_018835849.1"/>
</dbReference>
<dbReference type="GeneID" id="30008504"/>
<organism evidence="3 4">
    <name type="scientific">Fonsecaea erecta</name>
    <dbReference type="NCBI Taxonomy" id="1367422"/>
    <lineage>
        <taxon>Eukaryota</taxon>
        <taxon>Fungi</taxon>
        <taxon>Dikarya</taxon>
        <taxon>Ascomycota</taxon>
        <taxon>Pezizomycotina</taxon>
        <taxon>Eurotiomycetes</taxon>
        <taxon>Chaetothyriomycetidae</taxon>
        <taxon>Chaetothyriales</taxon>
        <taxon>Herpotrichiellaceae</taxon>
        <taxon>Fonsecaea</taxon>
    </lineage>
</organism>
<evidence type="ECO:0000313" key="4">
    <source>
        <dbReference type="Proteomes" id="UP000078343"/>
    </source>
</evidence>
<feature type="coiled-coil region" evidence="1">
    <location>
        <begin position="77"/>
        <end position="129"/>
    </location>
</feature>
<accession>A0A178ZR55</accession>
<dbReference type="AlphaFoldDB" id="A0A178ZR55"/>
<feature type="region of interest" description="Disordered" evidence="2">
    <location>
        <begin position="1"/>
        <end position="22"/>
    </location>
</feature>
<name>A0A178ZR55_9EURO</name>
<comment type="caution">
    <text evidence="3">The sequence shown here is derived from an EMBL/GenBank/DDBJ whole genome shotgun (WGS) entry which is preliminary data.</text>
</comment>
<keyword evidence="1" id="KW-0175">Coiled coil</keyword>
<proteinExistence type="predicted"/>
<reference evidence="3 4" key="1">
    <citation type="submission" date="2016-04" db="EMBL/GenBank/DDBJ databases">
        <title>Draft genome of Fonsecaea erecta CBS 125763.</title>
        <authorList>
            <person name="Weiss V.A."/>
            <person name="Vicente V.A."/>
            <person name="Raittz R.T."/>
            <person name="Moreno L.F."/>
            <person name="De Souza E.M."/>
            <person name="Pedrosa F.O."/>
            <person name="Steffens M.B."/>
            <person name="Faoro H."/>
            <person name="Tadra-Sfeir M.Z."/>
            <person name="Najafzadeh M.J."/>
            <person name="Felipe M.S."/>
            <person name="Teixeira M."/>
            <person name="Sun J."/>
            <person name="Xi L."/>
            <person name="Gomes R."/>
            <person name="De Azevedo C.M."/>
            <person name="Salgado C.G."/>
            <person name="Da Silva M.B."/>
            <person name="Nascimento M.F."/>
            <person name="Queiroz-Telles F."/>
            <person name="Attili D.S."/>
            <person name="Gorbushina A."/>
        </authorList>
    </citation>
    <scope>NUCLEOTIDE SEQUENCE [LARGE SCALE GENOMIC DNA]</scope>
    <source>
        <strain evidence="3 4">CBS 125763</strain>
    </source>
</reference>
<evidence type="ECO:0000313" key="3">
    <source>
        <dbReference type="EMBL" id="OAP62132.1"/>
    </source>
</evidence>
<evidence type="ECO:0000256" key="1">
    <source>
        <dbReference type="SAM" id="Coils"/>
    </source>
</evidence>
<dbReference type="Proteomes" id="UP000078343">
    <property type="component" value="Unassembled WGS sequence"/>
</dbReference>
<gene>
    <name evidence="3" type="ORF">AYL99_04335</name>
</gene>
<dbReference type="STRING" id="1367422.A0A178ZR55"/>
<protein>
    <submittedName>
        <fullName evidence="3">Uncharacterized protein</fullName>
    </submittedName>
</protein>
<feature type="compositionally biased region" description="Low complexity" evidence="2">
    <location>
        <begin position="12"/>
        <end position="22"/>
    </location>
</feature>